<dbReference type="RefSeq" id="WP_055731945.1">
    <property type="nucleotide sequence ID" value="NZ_BMDY01000039.1"/>
</dbReference>
<comment type="caution">
    <text evidence="1">The sequence shown here is derived from an EMBL/GenBank/DDBJ whole genome shotgun (WGS) entry which is preliminary data.</text>
</comment>
<sequence length="224" mass="25357">MTILQEQKDDVIAISNYLLDRFSEYAVVDSSPEGRLQAQLLWVLDKLKEPNFSLPLPAEQLSTLRYIYTDGTLSFRASNPDDMNSIFIEIELPLEQLIKILKRGQLLVKPEYYPCVSIVIGSLIDCLKNAHRVLTKDEEKFLAELEELKLDIDSGKQLLPFQSHLPRFPGYTEVRGFGGNSIDDIPKAKDLFNVFKNAVFNGVRPDAWVNQVTAKQAVEALVNS</sequence>
<gene>
    <name evidence="1" type="ORF">GCM10007414_38080</name>
</gene>
<protein>
    <submittedName>
        <fullName evidence="1">Uncharacterized protein</fullName>
    </submittedName>
</protein>
<accession>A0ABQ1I6V6</accession>
<keyword evidence="2" id="KW-1185">Reference proteome</keyword>
<dbReference type="Proteomes" id="UP000651977">
    <property type="component" value="Unassembled WGS sequence"/>
</dbReference>
<reference evidence="2" key="1">
    <citation type="journal article" date="2019" name="Int. J. Syst. Evol. Microbiol.">
        <title>The Global Catalogue of Microorganisms (GCM) 10K type strain sequencing project: providing services to taxonomists for standard genome sequencing and annotation.</title>
        <authorList>
            <consortium name="The Broad Institute Genomics Platform"/>
            <consortium name="The Broad Institute Genome Sequencing Center for Infectious Disease"/>
            <person name="Wu L."/>
            <person name="Ma J."/>
        </authorList>
    </citation>
    <scope>NUCLEOTIDE SEQUENCE [LARGE SCALE GENOMIC DNA]</scope>
    <source>
        <strain evidence="2">CGMCC 1.10131</strain>
    </source>
</reference>
<evidence type="ECO:0000313" key="2">
    <source>
        <dbReference type="Proteomes" id="UP000651977"/>
    </source>
</evidence>
<dbReference type="EMBL" id="BMDY01000039">
    <property type="protein sequence ID" value="GGB21080.1"/>
    <property type="molecule type" value="Genomic_DNA"/>
</dbReference>
<evidence type="ECO:0000313" key="1">
    <source>
        <dbReference type="EMBL" id="GGB21080.1"/>
    </source>
</evidence>
<organism evidence="1 2">
    <name type="scientific">Agarivorans gilvus</name>
    <dbReference type="NCBI Taxonomy" id="680279"/>
    <lineage>
        <taxon>Bacteria</taxon>
        <taxon>Pseudomonadati</taxon>
        <taxon>Pseudomonadota</taxon>
        <taxon>Gammaproteobacteria</taxon>
        <taxon>Alteromonadales</taxon>
        <taxon>Alteromonadaceae</taxon>
        <taxon>Agarivorans</taxon>
    </lineage>
</organism>
<name>A0ABQ1I6V6_9ALTE</name>
<proteinExistence type="predicted"/>